<name>A0A8H6JEV0_9PEZI</name>
<dbReference type="EMBL" id="WIGM01000822">
    <property type="protein sequence ID" value="KAF6811311.1"/>
    <property type="molecule type" value="Genomic_DNA"/>
</dbReference>
<keyword evidence="2" id="KW-1185">Reference proteome</keyword>
<proteinExistence type="predicted"/>
<organism evidence="1 2">
    <name type="scientific">Colletotrichum musicola</name>
    <dbReference type="NCBI Taxonomy" id="2175873"/>
    <lineage>
        <taxon>Eukaryota</taxon>
        <taxon>Fungi</taxon>
        <taxon>Dikarya</taxon>
        <taxon>Ascomycota</taxon>
        <taxon>Pezizomycotina</taxon>
        <taxon>Sordariomycetes</taxon>
        <taxon>Hypocreomycetidae</taxon>
        <taxon>Glomerellales</taxon>
        <taxon>Glomerellaceae</taxon>
        <taxon>Colletotrichum</taxon>
        <taxon>Colletotrichum orchidearum species complex</taxon>
    </lineage>
</organism>
<dbReference type="Proteomes" id="UP000639643">
    <property type="component" value="Unassembled WGS sequence"/>
</dbReference>
<dbReference type="OrthoDB" id="5332281at2759"/>
<evidence type="ECO:0000313" key="2">
    <source>
        <dbReference type="Proteomes" id="UP000639643"/>
    </source>
</evidence>
<sequence length="428" mass="47409">MYNTSILRPAFECAILSREEIVLEEVTRQGEVTWDTGGVLVNFTTATITLDGTLPPNCSLKSHKEGFGGPELTLRYNDALRDGELDPKNLNFLIGQYIDLDIQASQPAQLCPTIGIIFGERKQDEGRPPSPEIYKLTGFFCSQGMEEIPATTTYRDDAGDNNIGDIELYPDAAKPWWNETDGGKILAFKLDQFLDYDLTELPTPTMVQDQDQLNVDMFFKHLMSGSSDDSPARFLGPENAERLKIAVVRNYREYIAHVIDLNFRSPNTTVIHGVASQPVTRIFIHPISKLVLQGLLATMTILGLVGYKLVKLRGTLPRDPCSIASTMGFLADSQLCDPGSKILPNDAAAMSNKELAQSLHGYVFSLGWWDGAEGRCNTTGASNEGGMYGEREPELDLKRTSRFGIDIGQADTLGFYGKNKSHEARRPW</sequence>
<protein>
    <submittedName>
        <fullName evidence="1">Uncharacterized protein</fullName>
    </submittedName>
</protein>
<gene>
    <name evidence="1" type="ORF">CMUS01_13293</name>
</gene>
<evidence type="ECO:0000313" key="1">
    <source>
        <dbReference type="EMBL" id="KAF6811311.1"/>
    </source>
</evidence>
<accession>A0A8H6JEV0</accession>
<reference evidence="1" key="1">
    <citation type="journal article" date="2020" name="Phytopathology">
        <title>Genome Sequence Resources of Colletotrichum truncatum, C. plurivorum, C. musicola, and C. sojae: Four Species Pathogenic to Soybean (Glycine max).</title>
        <authorList>
            <person name="Rogerio F."/>
            <person name="Boufleur T.R."/>
            <person name="Ciampi-Guillardi M."/>
            <person name="Sukno S.A."/>
            <person name="Thon M.R."/>
            <person name="Massola Junior N.S."/>
            <person name="Baroncelli R."/>
        </authorList>
    </citation>
    <scope>NUCLEOTIDE SEQUENCE</scope>
    <source>
        <strain evidence="1">LFN0074</strain>
    </source>
</reference>
<dbReference type="AlphaFoldDB" id="A0A8H6JEV0"/>
<comment type="caution">
    <text evidence="1">The sequence shown here is derived from an EMBL/GenBank/DDBJ whole genome shotgun (WGS) entry which is preliminary data.</text>
</comment>